<comment type="caution">
    <text evidence="4">The sequence shown here is derived from an EMBL/GenBank/DDBJ whole genome shotgun (WGS) entry which is preliminary data.</text>
</comment>
<dbReference type="Gene3D" id="3.40.50.1820">
    <property type="entry name" value="alpha/beta hydrolase"/>
    <property type="match status" value="1"/>
</dbReference>
<dbReference type="Pfam" id="PF08237">
    <property type="entry name" value="PE-PPE"/>
    <property type="match status" value="1"/>
</dbReference>
<feature type="signal peptide" evidence="2">
    <location>
        <begin position="1"/>
        <end position="26"/>
    </location>
</feature>
<feature type="compositionally biased region" description="Low complexity" evidence="1">
    <location>
        <begin position="412"/>
        <end position="428"/>
    </location>
</feature>
<dbReference type="EMBL" id="JACIFP010000001">
    <property type="protein sequence ID" value="MBB4134607.1"/>
    <property type="molecule type" value="Genomic_DNA"/>
</dbReference>
<protein>
    <recommendedName>
        <fullName evidence="3">PE-PPE domain-containing protein</fullName>
    </recommendedName>
</protein>
<feature type="compositionally biased region" description="Polar residues" evidence="1">
    <location>
        <begin position="435"/>
        <end position="447"/>
    </location>
</feature>
<feature type="region of interest" description="Disordered" evidence="1">
    <location>
        <begin position="349"/>
        <end position="447"/>
    </location>
</feature>
<feature type="domain" description="PE-PPE" evidence="3">
    <location>
        <begin position="87"/>
        <end position="291"/>
    </location>
</feature>
<keyword evidence="2" id="KW-0732">Signal</keyword>
<name>A0A840F4Z2_9ACTN</name>
<dbReference type="SUPFAM" id="SSF53474">
    <property type="entry name" value="alpha/beta-Hydrolases"/>
    <property type="match status" value="1"/>
</dbReference>
<gene>
    <name evidence="4" type="ORF">BKA16_001159</name>
</gene>
<accession>A0A840F4Z2</accession>
<dbReference type="Proteomes" id="UP000551501">
    <property type="component" value="Unassembled WGS sequence"/>
</dbReference>
<dbReference type="InterPro" id="IPR029058">
    <property type="entry name" value="AB_hydrolase_fold"/>
</dbReference>
<dbReference type="RefSeq" id="WP_246371666.1">
    <property type="nucleotide sequence ID" value="NZ_BAABHL010000049.1"/>
</dbReference>
<dbReference type="InterPro" id="IPR013228">
    <property type="entry name" value="PE-PPE_C"/>
</dbReference>
<evidence type="ECO:0000256" key="2">
    <source>
        <dbReference type="SAM" id="SignalP"/>
    </source>
</evidence>
<proteinExistence type="predicted"/>
<sequence length="447" mass="46631">MKMRTKVAATTVAGVMAAGLAAPAWAASPFEAVLDEYSEPAADPGEFRDVLDRWVSADQLDDVLVVVTPGTDDTGLGPRTAGLVADHDARIVKYPGSFWPVSSGSTGALLPFFAPTYDASKNVAVDANLAIMAAMRGTGRVVVYTGYSQGSDALGDAAERAAADGLLDGDTLVLLVSDPRGPWGLKSGLEKIPFHTPIMALIGAQSNGARDPGKTGDAEVVQVIVKGDPVANWQWNPLRPVSSLLVDLAGFITIHGSTGPYTYAHLENLELEKTLYSAEGNTRYEVYDTYHPLALLNAMIAAALGIEVDEAQLAEWDRQAEFFYPMQDVAPETADPGVGVVTEKPEGRHTLHDAAGRAVESEPSAAGEYEGRHRAEEVETVVDVPTPSTPNAVAPAVRQGDPVGGAPRSESAADAAPADDAGPTDGDPIQVGAPTDQTAPTGVVTPS</sequence>
<organism evidence="4 5">
    <name type="scientific">Gordonia humi</name>
    <dbReference type="NCBI Taxonomy" id="686429"/>
    <lineage>
        <taxon>Bacteria</taxon>
        <taxon>Bacillati</taxon>
        <taxon>Actinomycetota</taxon>
        <taxon>Actinomycetes</taxon>
        <taxon>Mycobacteriales</taxon>
        <taxon>Gordoniaceae</taxon>
        <taxon>Gordonia</taxon>
    </lineage>
</organism>
<evidence type="ECO:0000313" key="5">
    <source>
        <dbReference type="Proteomes" id="UP000551501"/>
    </source>
</evidence>
<reference evidence="4 5" key="1">
    <citation type="submission" date="2020-08" db="EMBL/GenBank/DDBJ databases">
        <title>Sequencing the genomes of 1000 actinobacteria strains.</title>
        <authorList>
            <person name="Klenk H.-P."/>
        </authorList>
    </citation>
    <scope>NUCLEOTIDE SEQUENCE [LARGE SCALE GENOMIC DNA]</scope>
    <source>
        <strain evidence="4 5">DSM 45298</strain>
    </source>
</reference>
<evidence type="ECO:0000313" key="4">
    <source>
        <dbReference type="EMBL" id="MBB4134607.1"/>
    </source>
</evidence>
<feature type="chain" id="PRO_5032991485" description="PE-PPE domain-containing protein" evidence="2">
    <location>
        <begin position="27"/>
        <end position="447"/>
    </location>
</feature>
<feature type="compositionally biased region" description="Low complexity" evidence="1">
    <location>
        <begin position="381"/>
        <end position="390"/>
    </location>
</feature>
<evidence type="ECO:0000256" key="1">
    <source>
        <dbReference type="SAM" id="MobiDB-lite"/>
    </source>
</evidence>
<keyword evidence="5" id="KW-1185">Reference proteome</keyword>
<evidence type="ECO:0000259" key="3">
    <source>
        <dbReference type="Pfam" id="PF08237"/>
    </source>
</evidence>
<dbReference type="AlphaFoldDB" id="A0A840F4Z2"/>